<reference evidence="2" key="1">
    <citation type="journal article" date="2020" name="Stud. Mycol.">
        <title>101 Dothideomycetes genomes: a test case for predicting lifestyles and emergence of pathogens.</title>
        <authorList>
            <person name="Haridas S."/>
            <person name="Albert R."/>
            <person name="Binder M."/>
            <person name="Bloem J."/>
            <person name="Labutti K."/>
            <person name="Salamov A."/>
            <person name="Andreopoulos B."/>
            <person name="Baker S."/>
            <person name="Barry K."/>
            <person name="Bills G."/>
            <person name="Bluhm B."/>
            <person name="Cannon C."/>
            <person name="Castanera R."/>
            <person name="Culley D."/>
            <person name="Daum C."/>
            <person name="Ezra D."/>
            <person name="Gonzalez J."/>
            <person name="Henrissat B."/>
            <person name="Kuo A."/>
            <person name="Liang C."/>
            <person name="Lipzen A."/>
            <person name="Lutzoni F."/>
            <person name="Magnuson J."/>
            <person name="Mondo S."/>
            <person name="Nolan M."/>
            <person name="Ohm R."/>
            <person name="Pangilinan J."/>
            <person name="Park H.-J."/>
            <person name="Ramirez L."/>
            <person name="Alfaro M."/>
            <person name="Sun H."/>
            <person name="Tritt A."/>
            <person name="Yoshinaga Y."/>
            <person name="Zwiers L.-H."/>
            <person name="Turgeon B."/>
            <person name="Goodwin S."/>
            <person name="Spatafora J."/>
            <person name="Crous P."/>
            <person name="Grigoriev I."/>
        </authorList>
    </citation>
    <scope>NUCLEOTIDE SEQUENCE</scope>
    <source>
        <strain evidence="2">CBS 113389</strain>
    </source>
</reference>
<evidence type="ECO:0000259" key="1">
    <source>
        <dbReference type="Pfam" id="PF07859"/>
    </source>
</evidence>
<dbReference type="GO" id="GO:0004806">
    <property type="term" value="F:triacylglycerol lipase activity"/>
    <property type="evidence" value="ECO:0007669"/>
    <property type="project" value="TreeGrafter"/>
</dbReference>
<dbReference type="RefSeq" id="XP_033591351.1">
    <property type="nucleotide sequence ID" value="XM_033737908.1"/>
</dbReference>
<dbReference type="SUPFAM" id="SSF53474">
    <property type="entry name" value="alpha/beta-Hydrolases"/>
    <property type="match status" value="1"/>
</dbReference>
<organism evidence="2 3">
    <name type="scientific">Neohortaea acidophila</name>
    <dbReference type="NCBI Taxonomy" id="245834"/>
    <lineage>
        <taxon>Eukaryota</taxon>
        <taxon>Fungi</taxon>
        <taxon>Dikarya</taxon>
        <taxon>Ascomycota</taxon>
        <taxon>Pezizomycotina</taxon>
        <taxon>Dothideomycetes</taxon>
        <taxon>Dothideomycetidae</taxon>
        <taxon>Mycosphaerellales</taxon>
        <taxon>Teratosphaeriaceae</taxon>
        <taxon>Neohortaea</taxon>
    </lineage>
</organism>
<sequence length="341" mass="37699">MVKSDLHIVAEKLDPKSISAETERFNNDLIQIMKGGPRWWEVLIVPQVGAAKYRSMRRNGETPLPKPVLLDSGKDIKLPSREKGREIPCRVFVPESGKSQGIFYHIHGGGWVLQDEKSQDILLKNLADGAGLTVVSVGYRLAPEHPYPAGNEDCFDIAEYLVDNAEKEFGGRLLFVGGESAGGHLTVVTTFHLLRARPNFAFKGILPHYGCFDISGFQPNAHHFDLPLVLDLEIMQHFAAAYVPNSTEADRRKPEISPLFADLTKLKCPPALFTCGTLDPLLDDSVFMSTKWLMSGAEAILKLYPGAPHGFTLFPPSVRTETVKDCLDDTLEFIKDKIGGT</sequence>
<dbReference type="Gene3D" id="3.40.50.1820">
    <property type="entry name" value="alpha/beta hydrolase"/>
    <property type="match status" value="1"/>
</dbReference>
<feature type="domain" description="Alpha/beta hydrolase fold-3" evidence="1">
    <location>
        <begin position="105"/>
        <end position="312"/>
    </location>
</feature>
<dbReference type="OrthoDB" id="408631at2759"/>
<dbReference type="GO" id="GO:0005829">
    <property type="term" value="C:cytosol"/>
    <property type="evidence" value="ECO:0007669"/>
    <property type="project" value="TreeGrafter"/>
</dbReference>
<dbReference type="PANTHER" id="PTHR23025">
    <property type="entry name" value="TRIACYLGLYCEROL LIPASE"/>
    <property type="match status" value="1"/>
</dbReference>
<protein>
    <submittedName>
        <fullName evidence="2">Esterase/lipase/thioesterase</fullName>
    </submittedName>
</protein>
<dbReference type="AlphaFoldDB" id="A0A6A6PXL8"/>
<dbReference type="Proteomes" id="UP000799767">
    <property type="component" value="Unassembled WGS sequence"/>
</dbReference>
<proteinExistence type="predicted"/>
<evidence type="ECO:0000313" key="2">
    <source>
        <dbReference type="EMBL" id="KAF2484782.1"/>
    </source>
</evidence>
<gene>
    <name evidence="2" type="ORF">BDY17DRAFT_333822</name>
</gene>
<evidence type="ECO:0000313" key="3">
    <source>
        <dbReference type="Proteomes" id="UP000799767"/>
    </source>
</evidence>
<dbReference type="InterPro" id="IPR029058">
    <property type="entry name" value="AB_hydrolase_fold"/>
</dbReference>
<dbReference type="Pfam" id="PF07859">
    <property type="entry name" value="Abhydrolase_3"/>
    <property type="match status" value="1"/>
</dbReference>
<dbReference type="PANTHER" id="PTHR23025:SF3">
    <property type="entry name" value="HORMONE-SENSITIVE LIPASE"/>
    <property type="match status" value="1"/>
</dbReference>
<dbReference type="GO" id="GO:0004771">
    <property type="term" value="F:sterol ester esterase activity"/>
    <property type="evidence" value="ECO:0007669"/>
    <property type="project" value="TreeGrafter"/>
</dbReference>
<dbReference type="GeneID" id="54478910"/>
<dbReference type="EMBL" id="MU001634">
    <property type="protein sequence ID" value="KAF2484782.1"/>
    <property type="molecule type" value="Genomic_DNA"/>
</dbReference>
<keyword evidence="3" id="KW-1185">Reference proteome</keyword>
<accession>A0A6A6PXL8</accession>
<dbReference type="InterPro" id="IPR013094">
    <property type="entry name" value="AB_hydrolase_3"/>
</dbReference>
<dbReference type="GO" id="GO:0019433">
    <property type="term" value="P:triglyceride catabolic process"/>
    <property type="evidence" value="ECO:0007669"/>
    <property type="project" value="TreeGrafter"/>
</dbReference>
<name>A0A6A6PXL8_9PEZI</name>